<dbReference type="Proteomes" id="UP000028545">
    <property type="component" value="Unassembled WGS sequence"/>
</dbReference>
<dbReference type="HOGENOM" id="CLU_1300307_0_0_1"/>
<proteinExistence type="predicted"/>
<sequence>MFLSNYLLAVAAVSVVSGSPTPGRPGTVKVLEHIHQASPIVWNTTVNSDGTVSKFAVIENSVWDQAAADLHADIPVKGREGETPRELVARWSKETFSCHRSGSWAKQATLSRWVNEACGVFGSSSAGSGSTLIYTRADSNSVGDAMTIYYTKKISQDLGNGQCGSGLRDLIYHSGCAGKSQDTRGGSHTYYDAKGKEQEVWSVDPQTWNCNC</sequence>
<dbReference type="AlphaFoldDB" id="A0A084FV09"/>
<accession>A0A084FV09</accession>
<reference evidence="2 3" key="1">
    <citation type="journal article" date="2014" name="Genome Announc.">
        <title>Draft genome sequence of the pathogenic fungus Scedosporium apiospermum.</title>
        <authorList>
            <person name="Vandeputte P."/>
            <person name="Ghamrawi S."/>
            <person name="Rechenmann M."/>
            <person name="Iltis A."/>
            <person name="Giraud S."/>
            <person name="Fleury M."/>
            <person name="Thornton C."/>
            <person name="Delhaes L."/>
            <person name="Meyer W."/>
            <person name="Papon N."/>
            <person name="Bouchara J.P."/>
        </authorList>
    </citation>
    <scope>NUCLEOTIDE SEQUENCE [LARGE SCALE GENOMIC DNA]</scope>
    <source>
        <strain evidence="2 3">IHEM 14462</strain>
    </source>
</reference>
<feature type="chain" id="PRO_5001775080" description="Ecp2 effector protein domain-containing protein" evidence="1">
    <location>
        <begin position="19"/>
        <end position="212"/>
    </location>
</feature>
<dbReference type="VEuPathDB" id="FungiDB:SAPIO_CDS10256"/>
<evidence type="ECO:0000256" key="1">
    <source>
        <dbReference type="SAM" id="SignalP"/>
    </source>
</evidence>
<keyword evidence="3" id="KW-1185">Reference proteome</keyword>
<evidence type="ECO:0008006" key="4">
    <source>
        <dbReference type="Google" id="ProtNLM"/>
    </source>
</evidence>
<evidence type="ECO:0000313" key="3">
    <source>
        <dbReference type="Proteomes" id="UP000028545"/>
    </source>
</evidence>
<protein>
    <recommendedName>
        <fullName evidence="4">Ecp2 effector protein domain-containing protein</fullName>
    </recommendedName>
</protein>
<dbReference type="EMBL" id="JOWA01000165">
    <property type="protein sequence ID" value="KEZ38921.1"/>
    <property type="molecule type" value="Genomic_DNA"/>
</dbReference>
<dbReference type="GeneID" id="27719434"/>
<name>A0A084FV09_PSEDA</name>
<organism evidence="2 3">
    <name type="scientific">Pseudallescheria apiosperma</name>
    <name type="common">Scedosporium apiospermum</name>
    <dbReference type="NCBI Taxonomy" id="563466"/>
    <lineage>
        <taxon>Eukaryota</taxon>
        <taxon>Fungi</taxon>
        <taxon>Dikarya</taxon>
        <taxon>Ascomycota</taxon>
        <taxon>Pezizomycotina</taxon>
        <taxon>Sordariomycetes</taxon>
        <taxon>Hypocreomycetidae</taxon>
        <taxon>Microascales</taxon>
        <taxon>Microascaceae</taxon>
        <taxon>Scedosporium</taxon>
    </lineage>
</organism>
<evidence type="ECO:0000313" key="2">
    <source>
        <dbReference type="EMBL" id="KEZ38921.1"/>
    </source>
</evidence>
<keyword evidence="1" id="KW-0732">Signal</keyword>
<comment type="caution">
    <text evidence="2">The sequence shown here is derived from an EMBL/GenBank/DDBJ whole genome shotgun (WGS) entry which is preliminary data.</text>
</comment>
<gene>
    <name evidence="2" type="ORF">SAPIO_CDS10256</name>
</gene>
<feature type="signal peptide" evidence="1">
    <location>
        <begin position="1"/>
        <end position="18"/>
    </location>
</feature>
<dbReference type="RefSeq" id="XP_016638720.1">
    <property type="nucleotide sequence ID" value="XM_016783874.1"/>
</dbReference>
<dbReference type="KEGG" id="sapo:SAPIO_CDS10256"/>